<organism evidence="1 2">
    <name type="scientific">Microvirga tunisiensis</name>
    <dbReference type="NCBI Taxonomy" id="2108360"/>
    <lineage>
        <taxon>Bacteria</taxon>
        <taxon>Pseudomonadati</taxon>
        <taxon>Pseudomonadota</taxon>
        <taxon>Alphaproteobacteria</taxon>
        <taxon>Hyphomicrobiales</taxon>
        <taxon>Methylobacteriaceae</taxon>
        <taxon>Microvirga</taxon>
    </lineage>
</organism>
<protein>
    <submittedName>
        <fullName evidence="1">Uncharacterized protein</fullName>
    </submittedName>
</protein>
<dbReference type="AlphaFoldDB" id="A0A5N7MTE6"/>
<dbReference type="RefSeq" id="WP_152716801.1">
    <property type="nucleotide sequence ID" value="NZ_VOSJ01000309.1"/>
</dbReference>
<gene>
    <name evidence="1" type="ORF">FS320_33925</name>
</gene>
<evidence type="ECO:0000313" key="1">
    <source>
        <dbReference type="EMBL" id="MPR29930.1"/>
    </source>
</evidence>
<sequence length="139" mass="15242">MDSIEFADPVTGSCQCCGSPTIQLARFVHRNGEPFAVYRALLAHGPHERRADLVISLGDWAETASPSDRVTFACHLTAAPDNFNVGLVEPHQTSWSSGELGRILSRDEALQHPWKQEVFGLSDRILACDKPLIAYLTAP</sequence>
<evidence type="ECO:0000313" key="2">
    <source>
        <dbReference type="Proteomes" id="UP000403266"/>
    </source>
</evidence>
<accession>A0A5N7MTE6</accession>
<name>A0A5N7MTE6_9HYPH</name>
<dbReference type="EMBL" id="VOSK01000286">
    <property type="protein sequence ID" value="MPR29930.1"/>
    <property type="molecule type" value="Genomic_DNA"/>
</dbReference>
<comment type="caution">
    <text evidence="1">The sequence shown here is derived from an EMBL/GenBank/DDBJ whole genome shotgun (WGS) entry which is preliminary data.</text>
</comment>
<keyword evidence="2" id="KW-1185">Reference proteome</keyword>
<reference evidence="1 2" key="1">
    <citation type="journal article" date="2019" name="Syst. Appl. Microbiol.">
        <title>Microvirga tunisiensis sp. nov., a root nodule symbiotic bacterium isolated from Lupinus micranthus and L. luteus grown in Northern Tunisia.</title>
        <authorList>
            <person name="Msaddak A."/>
            <person name="Rejili M."/>
            <person name="Duran D."/>
            <person name="Mars M."/>
            <person name="Palacios J.M."/>
            <person name="Ruiz-Argueso T."/>
            <person name="Rey L."/>
            <person name="Imperial J."/>
        </authorList>
    </citation>
    <scope>NUCLEOTIDE SEQUENCE [LARGE SCALE GENOMIC DNA]</scope>
    <source>
        <strain evidence="1 2">Lmie10</strain>
    </source>
</reference>
<dbReference type="OrthoDB" id="8138957at2"/>
<proteinExistence type="predicted"/>
<dbReference type="Proteomes" id="UP000403266">
    <property type="component" value="Unassembled WGS sequence"/>
</dbReference>